<dbReference type="AlphaFoldDB" id="A0AAW0D4F6"/>
<dbReference type="PROSITE" id="PS50157">
    <property type="entry name" value="ZINC_FINGER_C2H2_2"/>
    <property type="match status" value="1"/>
</dbReference>
<gene>
    <name evidence="4" type="ORF">VNI00_007453</name>
</gene>
<feature type="region of interest" description="Disordered" evidence="2">
    <location>
        <begin position="107"/>
        <end position="215"/>
    </location>
</feature>
<evidence type="ECO:0000259" key="3">
    <source>
        <dbReference type="PROSITE" id="PS50157"/>
    </source>
</evidence>
<keyword evidence="1" id="KW-0862">Zinc</keyword>
<feature type="region of interest" description="Disordered" evidence="2">
    <location>
        <begin position="317"/>
        <end position="449"/>
    </location>
</feature>
<dbReference type="GO" id="GO:0008270">
    <property type="term" value="F:zinc ion binding"/>
    <property type="evidence" value="ECO:0007669"/>
    <property type="project" value="UniProtKB-KW"/>
</dbReference>
<organism evidence="4 5">
    <name type="scientific">Paramarasmius palmivorus</name>
    <dbReference type="NCBI Taxonomy" id="297713"/>
    <lineage>
        <taxon>Eukaryota</taxon>
        <taxon>Fungi</taxon>
        <taxon>Dikarya</taxon>
        <taxon>Basidiomycota</taxon>
        <taxon>Agaricomycotina</taxon>
        <taxon>Agaricomycetes</taxon>
        <taxon>Agaricomycetidae</taxon>
        <taxon>Agaricales</taxon>
        <taxon>Marasmiineae</taxon>
        <taxon>Marasmiaceae</taxon>
        <taxon>Paramarasmius</taxon>
    </lineage>
</organism>
<evidence type="ECO:0000313" key="4">
    <source>
        <dbReference type="EMBL" id="KAK7045620.1"/>
    </source>
</evidence>
<reference evidence="4 5" key="1">
    <citation type="submission" date="2024-01" db="EMBL/GenBank/DDBJ databases">
        <title>A draft genome for a cacao thread blight-causing isolate of Paramarasmius palmivorus.</title>
        <authorList>
            <person name="Baruah I.K."/>
            <person name="Bukari Y."/>
            <person name="Amoako-Attah I."/>
            <person name="Meinhardt L.W."/>
            <person name="Bailey B.A."/>
            <person name="Cohen S.P."/>
        </authorList>
    </citation>
    <scope>NUCLEOTIDE SEQUENCE [LARGE SCALE GENOMIC DNA]</scope>
    <source>
        <strain evidence="4 5">GH-12</strain>
    </source>
</reference>
<dbReference type="Proteomes" id="UP001383192">
    <property type="component" value="Unassembled WGS sequence"/>
</dbReference>
<comment type="caution">
    <text evidence="4">The sequence shown here is derived from an EMBL/GenBank/DDBJ whole genome shotgun (WGS) entry which is preliminary data.</text>
</comment>
<sequence length="535" mass="59822">MFLIDRHNRDGMDGPQSSDEEEKYQSYWPEGEKDFKNLPKPTHPPSAENENRYLYTTRNGVTTRETLPEDQHLLRPQLLYPPIPISLPQDSQTVTYGRSRKEFFLIDDRPDVPSQEDMEGYDSDFHTFFPRGQRYSSRSRSPSTSSSRSSSGSFSPKTFSLHPATFPECSSRPASPNQTAAGPSNAQPQTSTPSKSEHAESISREGSPPCSFTNGSDPSYNHFGIARSSFPHHYRDPQYYSTPSLTYPHVNDSNYVPPTNYSALAQAKRHPSPWSLSAKAQGKQRQYLPDTGYETGYESGVSGVPASELADLRLDGRSDLMDDTPSPDIPHTGDYPPNGMATSMSVFPANPKRPRTKTARSYTSSASPATRNIRARARSTTTSADNDDDDEGLLQHSRKGGGKRPAKRPVEETDDDWEPREVPPSKAGANGTYDTHGSRGSPKKRKLNRYPCPITGCKETFTRRNDVRRHVMNAAVHRDSEEAQRFIGETGTVTRCRLCNADLSRADARMRHERTSACGKRTTQKMKDQMIVMRV</sequence>
<evidence type="ECO:0000313" key="5">
    <source>
        <dbReference type="Proteomes" id="UP001383192"/>
    </source>
</evidence>
<evidence type="ECO:0000256" key="1">
    <source>
        <dbReference type="PROSITE-ProRule" id="PRU00042"/>
    </source>
</evidence>
<keyword evidence="5" id="KW-1185">Reference proteome</keyword>
<feature type="compositionally biased region" description="Polar residues" evidence="2">
    <location>
        <begin position="359"/>
        <end position="370"/>
    </location>
</feature>
<feature type="domain" description="C2H2-type" evidence="3">
    <location>
        <begin position="450"/>
        <end position="482"/>
    </location>
</feature>
<dbReference type="InterPro" id="IPR013087">
    <property type="entry name" value="Znf_C2H2_type"/>
</dbReference>
<feature type="compositionally biased region" description="Polar residues" evidence="2">
    <location>
        <begin position="172"/>
        <end position="194"/>
    </location>
</feature>
<name>A0AAW0D4F6_9AGAR</name>
<feature type="compositionally biased region" description="Low complexity" evidence="2">
    <location>
        <begin position="136"/>
        <end position="160"/>
    </location>
</feature>
<accession>A0AAW0D4F6</accession>
<dbReference type="EMBL" id="JAYKXP010000024">
    <property type="protein sequence ID" value="KAK7045620.1"/>
    <property type="molecule type" value="Genomic_DNA"/>
</dbReference>
<keyword evidence="1" id="KW-0863">Zinc-finger</keyword>
<protein>
    <recommendedName>
        <fullName evidence="3">C2H2-type domain-containing protein</fullName>
    </recommendedName>
</protein>
<proteinExistence type="predicted"/>
<evidence type="ECO:0000256" key="2">
    <source>
        <dbReference type="SAM" id="MobiDB-lite"/>
    </source>
</evidence>
<keyword evidence="1" id="KW-0479">Metal-binding</keyword>
<feature type="compositionally biased region" description="Basic residues" evidence="2">
    <location>
        <begin position="396"/>
        <end position="407"/>
    </location>
</feature>
<feature type="compositionally biased region" description="Basic and acidic residues" evidence="2">
    <location>
        <begin position="1"/>
        <end position="12"/>
    </location>
</feature>
<feature type="region of interest" description="Disordered" evidence="2">
    <location>
        <begin position="1"/>
        <end position="54"/>
    </location>
</feature>